<gene>
    <name evidence="2" type="ordered locus">Aeqsu_1636</name>
</gene>
<dbReference type="STRING" id="746697.Aeqsu_1636"/>
<proteinExistence type="predicted"/>
<organism evidence="2 3">
    <name type="scientific">Aequorivita sublithincola (strain DSM 14238 / LMG 21431 / ACAM 643 / 9-3)</name>
    <dbReference type="NCBI Taxonomy" id="746697"/>
    <lineage>
        <taxon>Bacteria</taxon>
        <taxon>Pseudomonadati</taxon>
        <taxon>Bacteroidota</taxon>
        <taxon>Flavobacteriia</taxon>
        <taxon>Flavobacteriales</taxon>
        <taxon>Flavobacteriaceae</taxon>
        <taxon>Aequorivita</taxon>
    </lineage>
</organism>
<reference evidence="2 3" key="1">
    <citation type="submission" date="2012-06" db="EMBL/GenBank/DDBJ databases">
        <title>The complete genome of Aequorivita sublithincola DSM 14238.</title>
        <authorList>
            <consortium name="US DOE Joint Genome Institute (JGI-PGF)"/>
            <person name="Lucas S."/>
            <person name="Copeland A."/>
            <person name="Lapidus A."/>
            <person name="Goodwin L."/>
            <person name="Pitluck S."/>
            <person name="Peters L."/>
            <person name="Munk A.C.C."/>
            <person name="Kyrpides N."/>
            <person name="Mavromatis K."/>
            <person name="Pagani I."/>
            <person name="Ivanova N."/>
            <person name="Ovchinnikova G."/>
            <person name="Zeytun A."/>
            <person name="Detter J.C."/>
            <person name="Han C."/>
            <person name="Land M."/>
            <person name="Hauser L."/>
            <person name="Markowitz V."/>
            <person name="Cheng J.-F."/>
            <person name="Hugenholtz P."/>
            <person name="Woyke T."/>
            <person name="Wu D."/>
            <person name="Tindall B."/>
            <person name="Faehnrich R."/>
            <person name="Brambilla E."/>
            <person name="Klenk H.-P."/>
            <person name="Eisen J.A."/>
        </authorList>
    </citation>
    <scope>NUCLEOTIDE SEQUENCE [LARGE SCALE GENOMIC DNA]</scope>
    <source>
        <strain evidence="3">DSM 14238 / LMG 21431 / ACAM 643 / 9-3</strain>
    </source>
</reference>
<feature type="transmembrane region" description="Helical" evidence="1">
    <location>
        <begin position="34"/>
        <end position="56"/>
    </location>
</feature>
<feature type="transmembrane region" description="Helical" evidence="1">
    <location>
        <begin position="6"/>
        <end position="27"/>
    </location>
</feature>
<dbReference type="EMBL" id="CP003280">
    <property type="protein sequence ID" value="AFL81120.1"/>
    <property type="molecule type" value="Genomic_DNA"/>
</dbReference>
<protein>
    <submittedName>
        <fullName evidence="2">Uncharacterized protein</fullName>
    </submittedName>
</protein>
<evidence type="ECO:0000256" key="1">
    <source>
        <dbReference type="SAM" id="Phobius"/>
    </source>
</evidence>
<sequence length="90" mass="9836">MNERPTAIAGLLSCVLAVICFIFLLYAGNGTEDVLSLLFVVFVFLAIVFSAISLFIKRNTMAWIALGIGGLFGLLFLAVLLLMMDFRVIC</sequence>
<dbReference type="KEGG" id="asl:Aeqsu_1636"/>
<dbReference type="Proteomes" id="UP000006049">
    <property type="component" value="Chromosome"/>
</dbReference>
<keyword evidence="1" id="KW-0812">Transmembrane</keyword>
<accession>I3YVV2</accession>
<keyword evidence="1" id="KW-0472">Membrane</keyword>
<name>I3YVV2_AEQSU</name>
<dbReference type="AlphaFoldDB" id="I3YVV2"/>
<feature type="transmembrane region" description="Helical" evidence="1">
    <location>
        <begin position="62"/>
        <end position="84"/>
    </location>
</feature>
<evidence type="ECO:0000313" key="3">
    <source>
        <dbReference type="Proteomes" id="UP000006049"/>
    </source>
</evidence>
<dbReference type="HOGENOM" id="CLU_2434297_0_0_10"/>
<evidence type="ECO:0000313" key="2">
    <source>
        <dbReference type="EMBL" id="AFL81120.1"/>
    </source>
</evidence>
<keyword evidence="1" id="KW-1133">Transmembrane helix</keyword>
<keyword evidence="3" id="KW-1185">Reference proteome</keyword>
<dbReference type="RefSeq" id="WP_014782375.1">
    <property type="nucleotide sequence ID" value="NC_018013.1"/>
</dbReference>